<dbReference type="KEGG" id="ovi:T265_04475"/>
<dbReference type="AlphaFoldDB" id="A0A074ZSI5"/>
<dbReference type="RefSeq" id="XP_009167488.1">
    <property type="nucleotide sequence ID" value="XM_009169224.1"/>
</dbReference>
<dbReference type="GeneID" id="20318657"/>
<gene>
    <name evidence="1" type="ORF">T265_04475</name>
</gene>
<keyword evidence="2" id="KW-1185">Reference proteome</keyword>
<accession>A0A074ZSI5</accession>
<dbReference type="EMBL" id="KL596692">
    <property type="protein sequence ID" value="KER28787.1"/>
    <property type="molecule type" value="Genomic_DNA"/>
</dbReference>
<name>A0A074ZSI5_OPIVI</name>
<dbReference type="Proteomes" id="UP000054324">
    <property type="component" value="Unassembled WGS sequence"/>
</dbReference>
<sequence length="272" mass="30948">MLPELPFHNDSPASYASQPDERPFIIRFLQSCLDETVSRIGNVTAGVPRCFAVHHIVLFAIHKLDSHQSNRSAVAPFRCLTAMPSERSTRARIPPSCPKLDKASREVEVGFEPWTFWTLEFDREHAIDDVSYVNNNSFNNAFYGRYCEHERLSLYNPGTDIISMERGQIRQTPFLVTSDKNSALYIFIPECGSKHSPCSNVMNQIHPVCFRVMIVTHSPSMSGVQISNSCTLKLYAPLTASNKSKTRVDYFDLSSTEQHHRSRKKSVKTRMM</sequence>
<proteinExistence type="predicted"/>
<protein>
    <submittedName>
        <fullName evidence="1">Uncharacterized protein</fullName>
    </submittedName>
</protein>
<dbReference type="CTD" id="20318657"/>
<reference evidence="1 2" key="1">
    <citation type="submission" date="2013-11" db="EMBL/GenBank/DDBJ databases">
        <title>Opisthorchis viverrini - life in the bile duct.</title>
        <authorList>
            <person name="Young N.D."/>
            <person name="Nagarajan N."/>
            <person name="Lin S.J."/>
            <person name="Korhonen P.K."/>
            <person name="Jex A.R."/>
            <person name="Hall R.S."/>
            <person name="Safavi-Hemami H."/>
            <person name="Kaewkong W."/>
            <person name="Bertrand D."/>
            <person name="Gao S."/>
            <person name="Seet Q."/>
            <person name="Wongkham S."/>
            <person name="Teh B.T."/>
            <person name="Wongkham C."/>
            <person name="Intapan P.M."/>
            <person name="Maleewong W."/>
            <person name="Yang X."/>
            <person name="Hu M."/>
            <person name="Wang Z."/>
            <person name="Hofmann A."/>
            <person name="Sternberg P.W."/>
            <person name="Tan P."/>
            <person name="Wang J."/>
            <person name="Gasser R.B."/>
        </authorList>
    </citation>
    <scope>NUCLEOTIDE SEQUENCE [LARGE SCALE GENOMIC DNA]</scope>
</reference>
<evidence type="ECO:0000313" key="2">
    <source>
        <dbReference type="Proteomes" id="UP000054324"/>
    </source>
</evidence>
<dbReference type="OrthoDB" id="247013at2759"/>
<evidence type="ECO:0000313" key="1">
    <source>
        <dbReference type="EMBL" id="KER28787.1"/>
    </source>
</evidence>
<organism evidence="1 2">
    <name type="scientific">Opisthorchis viverrini</name>
    <name type="common">Southeast Asian liver fluke</name>
    <dbReference type="NCBI Taxonomy" id="6198"/>
    <lineage>
        <taxon>Eukaryota</taxon>
        <taxon>Metazoa</taxon>
        <taxon>Spiralia</taxon>
        <taxon>Lophotrochozoa</taxon>
        <taxon>Platyhelminthes</taxon>
        <taxon>Trematoda</taxon>
        <taxon>Digenea</taxon>
        <taxon>Opisthorchiida</taxon>
        <taxon>Opisthorchiata</taxon>
        <taxon>Opisthorchiidae</taxon>
        <taxon>Opisthorchis</taxon>
    </lineage>
</organism>